<sequence>MKATGIVNYELDDAFRIFMKNAKKDFPEFNEENPKGCNFMKNIQTGAPKPVECTIEITEYIKNEKYEITTSTSFTKCVSTYMFKGQKDGTTKLIFEENQPYEKFVSYTTIWIQRLMARRTFKAKFNHTVECLNNELKTYFSNIERSKPKNKEVTE</sequence>
<dbReference type="Proteomes" id="UP000824633">
    <property type="component" value="Chromosome"/>
</dbReference>
<proteinExistence type="predicted"/>
<accession>A0ABN6IT83</accession>
<dbReference type="EMBL" id="AP024849">
    <property type="protein sequence ID" value="BCZ45207.1"/>
    <property type="molecule type" value="Genomic_DNA"/>
</dbReference>
<dbReference type="Pfam" id="PF11687">
    <property type="entry name" value="DUF3284"/>
    <property type="match status" value="1"/>
</dbReference>
<evidence type="ECO:0000313" key="1">
    <source>
        <dbReference type="EMBL" id="BCZ45207.1"/>
    </source>
</evidence>
<gene>
    <name evidence="1" type="ORF">psyc5s11_12740</name>
</gene>
<evidence type="ECO:0008006" key="3">
    <source>
        <dbReference type="Google" id="ProtNLM"/>
    </source>
</evidence>
<keyword evidence="2" id="KW-1185">Reference proteome</keyword>
<protein>
    <recommendedName>
        <fullName evidence="3">DUF3284 domain-containing protein</fullName>
    </recommendedName>
</protein>
<name>A0ABN6IT83_9CLOT</name>
<dbReference type="RefSeq" id="WP_224036825.1">
    <property type="nucleotide sequence ID" value="NZ_AP024849.1"/>
</dbReference>
<dbReference type="InterPro" id="IPR021701">
    <property type="entry name" value="DUF3284"/>
</dbReference>
<reference evidence="2" key="1">
    <citation type="submission" date="2021-07" db="EMBL/GenBank/DDBJ databases">
        <title>Complete genome sequencing of a Clostridium isolate.</title>
        <authorList>
            <person name="Ueki A."/>
            <person name="Tonouchi A."/>
        </authorList>
    </citation>
    <scope>NUCLEOTIDE SEQUENCE [LARGE SCALE GENOMIC DNA]</scope>
    <source>
        <strain evidence="2">C5S11</strain>
    </source>
</reference>
<evidence type="ECO:0000313" key="2">
    <source>
        <dbReference type="Proteomes" id="UP000824633"/>
    </source>
</evidence>
<organism evidence="1 2">
    <name type="scientific">Clostridium gelidum</name>
    <dbReference type="NCBI Taxonomy" id="704125"/>
    <lineage>
        <taxon>Bacteria</taxon>
        <taxon>Bacillati</taxon>
        <taxon>Bacillota</taxon>
        <taxon>Clostridia</taxon>
        <taxon>Eubacteriales</taxon>
        <taxon>Clostridiaceae</taxon>
        <taxon>Clostridium</taxon>
    </lineage>
</organism>